<accession>A0A8H5F3J1</accession>
<keyword evidence="1" id="KW-0677">Repeat</keyword>
<gene>
    <name evidence="3" type="ORF">D9619_000204</name>
</gene>
<dbReference type="PROSITE" id="PS50837">
    <property type="entry name" value="NACHT"/>
    <property type="match status" value="1"/>
</dbReference>
<protein>
    <recommendedName>
        <fullName evidence="2">NACHT domain-containing protein</fullName>
    </recommendedName>
</protein>
<keyword evidence="4" id="KW-1185">Reference proteome</keyword>
<organism evidence="3 4">
    <name type="scientific">Psilocybe cf. subviscida</name>
    <dbReference type="NCBI Taxonomy" id="2480587"/>
    <lineage>
        <taxon>Eukaryota</taxon>
        <taxon>Fungi</taxon>
        <taxon>Dikarya</taxon>
        <taxon>Basidiomycota</taxon>
        <taxon>Agaricomycotina</taxon>
        <taxon>Agaricomycetes</taxon>
        <taxon>Agaricomycetidae</taxon>
        <taxon>Agaricales</taxon>
        <taxon>Agaricineae</taxon>
        <taxon>Strophariaceae</taxon>
        <taxon>Psilocybe</taxon>
    </lineage>
</organism>
<dbReference type="InterPro" id="IPR027417">
    <property type="entry name" value="P-loop_NTPase"/>
</dbReference>
<comment type="caution">
    <text evidence="3">The sequence shown here is derived from an EMBL/GenBank/DDBJ whole genome shotgun (WGS) entry which is preliminary data.</text>
</comment>
<dbReference type="PANTHER" id="PTHR10039">
    <property type="entry name" value="AMELOGENIN"/>
    <property type="match status" value="1"/>
</dbReference>
<dbReference type="EMBL" id="JAACJJ010000028">
    <property type="protein sequence ID" value="KAF5322379.1"/>
    <property type="molecule type" value="Genomic_DNA"/>
</dbReference>
<dbReference type="OrthoDB" id="7464126at2759"/>
<evidence type="ECO:0000256" key="1">
    <source>
        <dbReference type="ARBA" id="ARBA00022737"/>
    </source>
</evidence>
<reference evidence="3 4" key="1">
    <citation type="journal article" date="2020" name="ISME J.">
        <title>Uncovering the hidden diversity of litter-decomposition mechanisms in mushroom-forming fungi.</title>
        <authorList>
            <person name="Floudas D."/>
            <person name="Bentzer J."/>
            <person name="Ahren D."/>
            <person name="Johansson T."/>
            <person name="Persson P."/>
            <person name="Tunlid A."/>
        </authorList>
    </citation>
    <scope>NUCLEOTIDE SEQUENCE [LARGE SCALE GENOMIC DNA]</scope>
    <source>
        <strain evidence="3 4">CBS 101986</strain>
    </source>
</reference>
<evidence type="ECO:0000259" key="2">
    <source>
        <dbReference type="PROSITE" id="PS50837"/>
    </source>
</evidence>
<dbReference type="PANTHER" id="PTHR10039:SF14">
    <property type="entry name" value="NACHT DOMAIN-CONTAINING PROTEIN"/>
    <property type="match status" value="1"/>
</dbReference>
<feature type="domain" description="NACHT" evidence="2">
    <location>
        <begin position="256"/>
        <end position="410"/>
    </location>
</feature>
<dbReference type="Pfam" id="PF24883">
    <property type="entry name" value="NPHP3_N"/>
    <property type="match status" value="1"/>
</dbReference>
<proteinExistence type="predicted"/>
<evidence type="ECO:0000313" key="3">
    <source>
        <dbReference type="EMBL" id="KAF5322379.1"/>
    </source>
</evidence>
<dbReference type="Proteomes" id="UP000567179">
    <property type="component" value="Unassembled WGS sequence"/>
</dbReference>
<dbReference type="InterPro" id="IPR056884">
    <property type="entry name" value="NPHP3-like_N"/>
</dbReference>
<name>A0A8H5F3J1_9AGAR</name>
<sequence length="720" mass="82603">MTAVYPDEHIDHFLNNVTQEIAENVTHQWTRFLVGDDNPTWDGIFEFCSTSVGGSMSAAERVQLRYPTYSGRLPAERVCPVVRRGFFGRGQVGMPEPVYAVACALCTVPARLERPPHSTWWWRRFVKNMAKAWTFKTTYALGIDQDIDHNLLWNQWFEWFRPTYRPEVPENSVEDFNDIDGYLDRVKCDWAGSQSGKELDIHPPLKGIKILLQHVAKGAMHNSGERFDAPTCHPETRIALQDDVSGWVDEPPGGQLVTWMYGPAGAGKSAIAQTVSLNLQAKGQLTASFFFSRTSTSNGRGDETALIATLAYQLLLSVPATKESIARAVHKNQLIFDLSLDEQVQTLIVTPLTVAYQDYGGLPHARVIVVDGLDECRKDDNAQSRVVSALIKGFRSIPKQSQKLFITSRPEHHIKAIFRDLQPELLRKMELNDKWNPDDDIRAFLNSAFADIRRSHPYFEGNPTDQTWPSRSEIDELVARSSGQFIYASVVIKYIKSEDNYDPAARLEVILKLQNNEDRPYAELDALYEHIFSQIRAVEKVLVVLSLERMFLESRRNALFSPFLSVFVGARIQEIKFWFRPLVSLLVWEKDKIRYMHASLPDFLADEGRSNTFYIYSTSIATRIVRRALELLQDEDTLLNDNLLFVLPMRAILPFLRNATSPEYIQAQESAEANWIETKRDLYDPILSIRVEQLPNLTKDEEEYERRRRRRKGREILEII</sequence>
<dbReference type="InterPro" id="IPR007111">
    <property type="entry name" value="NACHT_NTPase"/>
</dbReference>
<dbReference type="Gene3D" id="3.40.50.300">
    <property type="entry name" value="P-loop containing nucleotide triphosphate hydrolases"/>
    <property type="match status" value="1"/>
</dbReference>
<dbReference type="AlphaFoldDB" id="A0A8H5F3J1"/>
<dbReference type="SUPFAM" id="SSF52540">
    <property type="entry name" value="P-loop containing nucleoside triphosphate hydrolases"/>
    <property type="match status" value="1"/>
</dbReference>
<evidence type="ECO:0000313" key="4">
    <source>
        <dbReference type="Proteomes" id="UP000567179"/>
    </source>
</evidence>